<feature type="compositionally biased region" description="Basic residues" evidence="1">
    <location>
        <begin position="170"/>
        <end position="179"/>
    </location>
</feature>
<feature type="region of interest" description="Disordered" evidence="1">
    <location>
        <begin position="362"/>
        <end position="384"/>
    </location>
</feature>
<feature type="domain" description="G-patch" evidence="2">
    <location>
        <begin position="471"/>
        <end position="517"/>
    </location>
</feature>
<feature type="region of interest" description="Disordered" evidence="1">
    <location>
        <begin position="152"/>
        <end position="194"/>
    </location>
</feature>
<evidence type="ECO:0000259" key="2">
    <source>
        <dbReference type="PROSITE" id="PS50174"/>
    </source>
</evidence>
<dbReference type="AlphaFoldDB" id="A0A8C4R2G9"/>
<evidence type="ECO:0000313" key="4">
    <source>
        <dbReference type="Proteomes" id="UP000694388"/>
    </source>
</evidence>
<dbReference type="Pfam" id="PF01585">
    <property type="entry name" value="G-patch"/>
    <property type="match status" value="1"/>
</dbReference>
<organism evidence="3 4">
    <name type="scientific">Eptatretus burgeri</name>
    <name type="common">Inshore hagfish</name>
    <dbReference type="NCBI Taxonomy" id="7764"/>
    <lineage>
        <taxon>Eukaryota</taxon>
        <taxon>Metazoa</taxon>
        <taxon>Chordata</taxon>
        <taxon>Craniata</taxon>
        <taxon>Vertebrata</taxon>
        <taxon>Cyclostomata</taxon>
        <taxon>Myxini</taxon>
        <taxon>Myxiniformes</taxon>
        <taxon>Myxinidae</taxon>
        <taxon>Eptatretinae</taxon>
        <taxon>Eptatretus</taxon>
    </lineage>
</organism>
<feature type="region of interest" description="Disordered" evidence="1">
    <location>
        <begin position="1"/>
        <end position="76"/>
    </location>
</feature>
<feature type="compositionally biased region" description="Basic residues" evidence="1">
    <location>
        <begin position="365"/>
        <end position="374"/>
    </location>
</feature>
<feature type="compositionally biased region" description="Low complexity" evidence="1">
    <location>
        <begin position="273"/>
        <end position="285"/>
    </location>
</feature>
<feature type="compositionally biased region" description="Basic residues" evidence="1">
    <location>
        <begin position="36"/>
        <end position="50"/>
    </location>
</feature>
<feature type="compositionally biased region" description="Basic and acidic residues" evidence="1">
    <location>
        <begin position="262"/>
        <end position="272"/>
    </location>
</feature>
<dbReference type="InterPro" id="IPR051189">
    <property type="entry name" value="Splicing_assoc_domain"/>
</dbReference>
<dbReference type="InterPro" id="IPR000467">
    <property type="entry name" value="G_patch_dom"/>
</dbReference>
<dbReference type="Ensembl" id="ENSEBUT00000023770.1">
    <property type="protein sequence ID" value="ENSEBUP00000023195.1"/>
    <property type="gene ID" value="ENSEBUG00000014275.1"/>
</dbReference>
<sequence>MDELVHDLVSALEETSEQNKAEEGEECDATPGSPRFHWRHGRKRRGRKRRSETVHGAMVTRTGRTGGLSEGSESSLEEGTCHGVLGRVATGGCAGPIAALVAGVEATSVTPSAPACGLSDSDDALSMRRHCVIPISPSSPLAAHPARTSLPARHSWHESDSFPESACGRPARRRRKVKRMAVDPPLEGSSEHGLFVEMPSAVGGNHTDTVLGSAPSLEKRRQIKSRGCAEMVEVQGQAESTGSKKSNKGKREQMDCEDEEEGQRQTDEHMIDSDSSSLGSSDGGLFTNDEGRQADDEQSDWFGDTELESACGLPGVARWWEREQAEERDPVFESILMGSFPLMSRSSQRGFQARLARWQTTGPRGVRKARRRPPGKVTLGMGFSERLSPHYPDLHSREFWPYPLVRKERTQLRAMGSLYTMDKHADPCRSNTLLSKSRQLSLGSTCADDVKRRRKTAPTGIVGESARPISESNVGNRLLQNLGWIPGSGLGPQGRGITEPIGAVSRPKGMGLGYNFS</sequence>
<feature type="region of interest" description="Disordered" evidence="1">
    <location>
        <begin position="232"/>
        <end position="298"/>
    </location>
</feature>
<dbReference type="OMA" id="HSWETGH"/>
<dbReference type="Proteomes" id="UP000694388">
    <property type="component" value="Unplaced"/>
</dbReference>
<protein>
    <submittedName>
        <fullName evidence="3">G patch domain containing 2</fullName>
    </submittedName>
</protein>
<dbReference type="PANTHER" id="PTHR14195">
    <property type="entry name" value="G PATCH DOMAIN CONTAINING PROTEIN 2"/>
    <property type="match status" value="1"/>
</dbReference>
<reference evidence="3" key="1">
    <citation type="submission" date="2025-05" db="UniProtKB">
        <authorList>
            <consortium name="Ensembl"/>
        </authorList>
    </citation>
    <scope>IDENTIFICATION</scope>
</reference>
<dbReference type="PROSITE" id="PS50174">
    <property type="entry name" value="G_PATCH"/>
    <property type="match status" value="1"/>
</dbReference>
<accession>A0A8C4R2G9</accession>
<dbReference type="GO" id="GO:0003676">
    <property type="term" value="F:nucleic acid binding"/>
    <property type="evidence" value="ECO:0007669"/>
    <property type="project" value="InterPro"/>
</dbReference>
<dbReference type="GeneTree" id="ENSGT00410000025698"/>
<name>A0A8C4R2G9_EPTBU</name>
<proteinExistence type="predicted"/>
<dbReference type="Ensembl" id="ENSEBUT00000023747.1">
    <property type="protein sequence ID" value="ENSEBUP00000023171.1"/>
    <property type="gene ID" value="ENSEBUG00000014275.1"/>
</dbReference>
<keyword evidence="4" id="KW-1185">Reference proteome</keyword>
<evidence type="ECO:0000313" key="3">
    <source>
        <dbReference type="Ensembl" id="ENSEBUP00000023171.1"/>
    </source>
</evidence>
<dbReference type="SMART" id="SM00443">
    <property type="entry name" value="G_patch"/>
    <property type="match status" value="1"/>
</dbReference>
<evidence type="ECO:0000256" key="1">
    <source>
        <dbReference type="SAM" id="MobiDB-lite"/>
    </source>
</evidence>